<dbReference type="GO" id="GO:0006772">
    <property type="term" value="P:thiamine metabolic process"/>
    <property type="evidence" value="ECO:0007669"/>
    <property type="project" value="InterPro"/>
</dbReference>
<dbReference type="PANTHER" id="PTHR41299">
    <property type="entry name" value="THIAMINE PYROPHOSPHOKINASE"/>
    <property type="match status" value="1"/>
</dbReference>
<dbReference type="GO" id="GO:0005524">
    <property type="term" value="F:ATP binding"/>
    <property type="evidence" value="ECO:0007669"/>
    <property type="project" value="UniProtKB-KW"/>
</dbReference>
<dbReference type="InterPro" id="IPR053149">
    <property type="entry name" value="TPK"/>
</dbReference>
<proteinExistence type="predicted"/>
<organism evidence="6">
    <name type="scientific">marine metagenome</name>
    <dbReference type="NCBI Taxonomy" id="408172"/>
    <lineage>
        <taxon>unclassified sequences</taxon>
        <taxon>metagenomes</taxon>
        <taxon>ecological metagenomes</taxon>
    </lineage>
</organism>
<dbReference type="NCBIfam" id="TIGR01378">
    <property type="entry name" value="thi_PPkinase"/>
    <property type="match status" value="1"/>
</dbReference>
<keyword evidence="1" id="KW-0808">Transferase</keyword>
<dbReference type="InterPro" id="IPR007373">
    <property type="entry name" value="Thiamin_PyroPKinase_B1-bd"/>
</dbReference>
<protein>
    <recommendedName>
        <fullName evidence="5">Thiamin pyrophosphokinase thiamin-binding domain-containing protein</fullName>
    </recommendedName>
</protein>
<evidence type="ECO:0000259" key="5">
    <source>
        <dbReference type="SMART" id="SM00983"/>
    </source>
</evidence>
<dbReference type="SMART" id="SM00983">
    <property type="entry name" value="TPK_B1_binding"/>
    <property type="match status" value="1"/>
</dbReference>
<dbReference type="GO" id="GO:0030975">
    <property type="term" value="F:thiamine binding"/>
    <property type="evidence" value="ECO:0007669"/>
    <property type="project" value="InterPro"/>
</dbReference>
<keyword evidence="4" id="KW-0067">ATP-binding</keyword>
<keyword evidence="3" id="KW-0418">Kinase</keyword>
<gene>
    <name evidence="6" type="ORF">METZ01_LOCUS157656</name>
</gene>
<dbReference type="Pfam" id="PF04265">
    <property type="entry name" value="TPK_B1_binding"/>
    <property type="match status" value="1"/>
</dbReference>
<dbReference type="Gene3D" id="3.40.50.10240">
    <property type="entry name" value="Thiamin pyrophosphokinase, catalytic domain"/>
    <property type="match status" value="1"/>
</dbReference>
<accession>A0A382AUQ5</accession>
<name>A0A382AUQ5_9ZZZZ</name>
<dbReference type="InterPro" id="IPR006282">
    <property type="entry name" value="Thi_PPkinase"/>
</dbReference>
<dbReference type="InterPro" id="IPR036759">
    <property type="entry name" value="TPK_catalytic_sf"/>
</dbReference>
<reference evidence="6" key="1">
    <citation type="submission" date="2018-05" db="EMBL/GenBank/DDBJ databases">
        <authorList>
            <person name="Lanie J.A."/>
            <person name="Ng W.-L."/>
            <person name="Kazmierczak K.M."/>
            <person name="Andrzejewski T.M."/>
            <person name="Davidsen T.M."/>
            <person name="Wayne K.J."/>
            <person name="Tettelin H."/>
            <person name="Glass J.I."/>
            <person name="Rusch D."/>
            <person name="Podicherti R."/>
            <person name="Tsui H.-C.T."/>
            <person name="Winkler M.E."/>
        </authorList>
    </citation>
    <scope>NUCLEOTIDE SEQUENCE</scope>
</reference>
<dbReference type="CDD" id="cd07995">
    <property type="entry name" value="TPK"/>
    <property type="match status" value="1"/>
</dbReference>
<evidence type="ECO:0000256" key="4">
    <source>
        <dbReference type="ARBA" id="ARBA00022840"/>
    </source>
</evidence>
<dbReference type="InterPro" id="IPR007371">
    <property type="entry name" value="TPK_catalytic"/>
</dbReference>
<dbReference type="EMBL" id="UINC01026764">
    <property type="protein sequence ID" value="SVB04802.1"/>
    <property type="molecule type" value="Genomic_DNA"/>
</dbReference>
<dbReference type="AlphaFoldDB" id="A0A382AUQ5"/>
<dbReference type="GO" id="GO:0009229">
    <property type="term" value="P:thiamine diphosphate biosynthetic process"/>
    <property type="evidence" value="ECO:0007669"/>
    <property type="project" value="InterPro"/>
</dbReference>
<dbReference type="Pfam" id="PF04263">
    <property type="entry name" value="TPK_catalytic"/>
    <property type="match status" value="1"/>
</dbReference>
<sequence length="226" mass="25087">MSTIDEIQRQGKLLKKALIICNGNPPPKSLLSQLWEKTSYRVAADGGANLLIKSKYVPDAVVGDFDSLDTKTREQMPNTKFLHIPEQDTNDADKAVRHCLKLGFKEIHLLGADGGRQDQFLSGLEILFKYSEQARLISWTQLERMEFINRVWEEKIVPGTTLSILPVFGGAQGIVTKGLKYALNNQDLIPGKSPSGVSNLVVSNPVSVNIKKGRLLLVVQHKELLN</sequence>
<keyword evidence="2" id="KW-0547">Nucleotide-binding</keyword>
<evidence type="ECO:0000313" key="6">
    <source>
        <dbReference type="EMBL" id="SVB04802.1"/>
    </source>
</evidence>
<evidence type="ECO:0000256" key="1">
    <source>
        <dbReference type="ARBA" id="ARBA00022679"/>
    </source>
</evidence>
<evidence type="ECO:0000256" key="3">
    <source>
        <dbReference type="ARBA" id="ARBA00022777"/>
    </source>
</evidence>
<dbReference type="SUPFAM" id="SSF63862">
    <property type="entry name" value="Thiamin pyrophosphokinase, substrate-binding domain"/>
    <property type="match status" value="1"/>
</dbReference>
<dbReference type="SUPFAM" id="SSF63999">
    <property type="entry name" value="Thiamin pyrophosphokinase, catalytic domain"/>
    <property type="match status" value="1"/>
</dbReference>
<evidence type="ECO:0000256" key="2">
    <source>
        <dbReference type="ARBA" id="ARBA00022741"/>
    </source>
</evidence>
<dbReference type="PANTHER" id="PTHR41299:SF1">
    <property type="entry name" value="THIAMINE PYROPHOSPHOKINASE"/>
    <property type="match status" value="1"/>
</dbReference>
<dbReference type="GO" id="GO:0004788">
    <property type="term" value="F:thiamine diphosphokinase activity"/>
    <property type="evidence" value="ECO:0007669"/>
    <property type="project" value="InterPro"/>
</dbReference>
<dbReference type="InterPro" id="IPR036371">
    <property type="entry name" value="TPK_B1-bd_sf"/>
</dbReference>
<dbReference type="GO" id="GO:0016301">
    <property type="term" value="F:kinase activity"/>
    <property type="evidence" value="ECO:0007669"/>
    <property type="project" value="UniProtKB-KW"/>
</dbReference>
<feature type="domain" description="Thiamin pyrophosphokinase thiamin-binding" evidence="5">
    <location>
        <begin position="154"/>
        <end position="216"/>
    </location>
</feature>